<evidence type="ECO:0000313" key="1">
    <source>
        <dbReference type="EMBL" id="MFC5392568.1"/>
    </source>
</evidence>
<comment type="caution">
    <text evidence="1">The sequence shown here is derived from an EMBL/GenBank/DDBJ whole genome shotgun (WGS) entry which is preliminary data.</text>
</comment>
<dbReference type="EMBL" id="JBHSLV010000012">
    <property type="protein sequence ID" value="MFC5392568.1"/>
    <property type="molecule type" value="Genomic_DNA"/>
</dbReference>
<dbReference type="SUPFAM" id="SSF53335">
    <property type="entry name" value="S-adenosyl-L-methionine-dependent methyltransferases"/>
    <property type="match status" value="1"/>
</dbReference>
<gene>
    <name evidence="1" type="ORF">ACFPPC_07940</name>
</gene>
<evidence type="ECO:0008006" key="3">
    <source>
        <dbReference type="Google" id="ProtNLM"/>
    </source>
</evidence>
<proteinExistence type="predicted"/>
<dbReference type="InterPro" id="IPR029063">
    <property type="entry name" value="SAM-dependent_MTases_sf"/>
</dbReference>
<keyword evidence="2" id="KW-1185">Reference proteome</keyword>
<dbReference type="Gene3D" id="3.40.50.150">
    <property type="entry name" value="Vaccinia Virus protein VP39"/>
    <property type="match status" value="1"/>
</dbReference>
<sequence length="252" mass="27755">MTDLSPPAVQPHPSSLDPLALYASAIDTSDYAARLAPLIRNLASDIGDLVDIGAGGGQLGAALLGKGRRWITIEPAPVMQARLAAKPERPEIIPFGWNDERIACEPADTVLAATMPGYFHDPRAFLARCRQWARRQVVWVVPAQAAPKGLILAACLPRDWHREDETPGIDLVLPKLGSDLPDRSDVTDWTFSLELPDLAAFAAFQADRLGWTPDDRRRPQLFEHLRKQAVPTPAGFRLSCHRRSAILVWDLP</sequence>
<reference evidence="2" key="1">
    <citation type="journal article" date="2019" name="Int. J. Syst. Evol. Microbiol.">
        <title>The Global Catalogue of Microorganisms (GCM) 10K type strain sequencing project: providing services to taxonomists for standard genome sequencing and annotation.</title>
        <authorList>
            <consortium name="The Broad Institute Genomics Platform"/>
            <consortium name="The Broad Institute Genome Sequencing Center for Infectious Disease"/>
            <person name="Wu L."/>
            <person name="Ma J."/>
        </authorList>
    </citation>
    <scope>NUCLEOTIDE SEQUENCE [LARGE SCALE GENOMIC DNA]</scope>
    <source>
        <strain evidence="2">CGMCC 1.16326</strain>
    </source>
</reference>
<evidence type="ECO:0000313" key="2">
    <source>
        <dbReference type="Proteomes" id="UP001596104"/>
    </source>
</evidence>
<name>A0ABW0H613_9HYPH</name>
<organism evidence="1 2">
    <name type="scientific">Bosea vestrisii</name>
    <dbReference type="NCBI Taxonomy" id="151416"/>
    <lineage>
        <taxon>Bacteria</taxon>
        <taxon>Pseudomonadati</taxon>
        <taxon>Pseudomonadota</taxon>
        <taxon>Alphaproteobacteria</taxon>
        <taxon>Hyphomicrobiales</taxon>
        <taxon>Boseaceae</taxon>
        <taxon>Bosea</taxon>
    </lineage>
</organism>
<accession>A0ABW0H613</accession>
<dbReference type="Proteomes" id="UP001596104">
    <property type="component" value="Unassembled WGS sequence"/>
</dbReference>
<protein>
    <recommendedName>
        <fullName evidence="3">Methyltransferase family protein</fullName>
    </recommendedName>
</protein>
<dbReference type="RefSeq" id="WP_377007371.1">
    <property type="nucleotide sequence ID" value="NZ_JBHSLV010000012.1"/>
</dbReference>